<dbReference type="OrthoDB" id="2395959at2759"/>
<evidence type="ECO:0000313" key="1">
    <source>
        <dbReference type="EMBL" id="KAF9939123.1"/>
    </source>
</evidence>
<comment type="caution">
    <text evidence="1">The sequence shown here is derived from an EMBL/GenBank/DDBJ whole genome shotgun (WGS) entry which is preliminary data.</text>
</comment>
<dbReference type="InterPro" id="IPR032675">
    <property type="entry name" value="LRR_dom_sf"/>
</dbReference>
<sequence>TVTDEGHVKWVCMDHYRENYNKTAAEAFRRAVDSLGGSFDENNGLVKVKLQSRLSAHQLYLALEKTRFVYELDINMDWACTGTDIQDLEYALKKSAVSVLYLDCRQFQPSFTDKFSSVSRYEVLGRILNPLNMKSIHMVLPRNLIKLSNFTPKRPSHLRKLSFEILVGIKHRIHAETLETGSIVTTLYLWDSSVGSNGAQALGEALKTNST</sequence>
<organism evidence="1 2">
    <name type="scientific">Mortierella alpina</name>
    <name type="common">Oleaginous fungus</name>
    <name type="synonym">Mortierella renispora</name>
    <dbReference type="NCBI Taxonomy" id="64518"/>
    <lineage>
        <taxon>Eukaryota</taxon>
        <taxon>Fungi</taxon>
        <taxon>Fungi incertae sedis</taxon>
        <taxon>Mucoromycota</taxon>
        <taxon>Mortierellomycotina</taxon>
        <taxon>Mortierellomycetes</taxon>
        <taxon>Mortierellales</taxon>
        <taxon>Mortierellaceae</taxon>
        <taxon>Mortierella</taxon>
    </lineage>
</organism>
<feature type="non-terminal residue" evidence="1">
    <location>
        <position position="1"/>
    </location>
</feature>
<gene>
    <name evidence="1" type="ORF">BGZ70_006479</name>
</gene>
<dbReference type="Proteomes" id="UP000738359">
    <property type="component" value="Unassembled WGS sequence"/>
</dbReference>
<keyword evidence="2" id="KW-1185">Reference proteome</keyword>
<feature type="non-terminal residue" evidence="1">
    <location>
        <position position="211"/>
    </location>
</feature>
<dbReference type="Gene3D" id="3.80.10.10">
    <property type="entry name" value="Ribonuclease Inhibitor"/>
    <property type="match status" value="1"/>
</dbReference>
<dbReference type="EMBL" id="JAAAHY010003654">
    <property type="protein sequence ID" value="KAF9939123.1"/>
    <property type="molecule type" value="Genomic_DNA"/>
</dbReference>
<reference evidence="1" key="1">
    <citation type="journal article" date="2020" name="Fungal Divers.">
        <title>Resolving the Mortierellaceae phylogeny through synthesis of multi-gene phylogenetics and phylogenomics.</title>
        <authorList>
            <person name="Vandepol N."/>
            <person name="Liber J."/>
            <person name="Desiro A."/>
            <person name="Na H."/>
            <person name="Kennedy M."/>
            <person name="Barry K."/>
            <person name="Grigoriev I.V."/>
            <person name="Miller A.N."/>
            <person name="O'Donnell K."/>
            <person name="Stajich J.E."/>
            <person name="Bonito G."/>
        </authorList>
    </citation>
    <scope>NUCLEOTIDE SEQUENCE</scope>
    <source>
        <strain evidence="1">CK1249</strain>
    </source>
</reference>
<protein>
    <submittedName>
        <fullName evidence="1">Uncharacterized protein</fullName>
    </submittedName>
</protein>
<dbReference type="AlphaFoldDB" id="A0A9P6IMR6"/>
<accession>A0A9P6IMR6</accession>
<proteinExistence type="predicted"/>
<name>A0A9P6IMR6_MORAP</name>
<evidence type="ECO:0000313" key="2">
    <source>
        <dbReference type="Proteomes" id="UP000738359"/>
    </source>
</evidence>